<accession>A0A098R0F7</accession>
<dbReference type="PANTHER" id="PTHR11061">
    <property type="entry name" value="RNA M5U METHYLTRANSFERASE"/>
    <property type="match status" value="1"/>
</dbReference>
<keyword evidence="2 4" id="KW-0808">Transferase</keyword>
<feature type="binding site" evidence="4">
    <location>
        <position position="281"/>
    </location>
    <ligand>
        <name>S-adenosyl-L-methionine</name>
        <dbReference type="ChEBI" id="CHEBI:59789"/>
    </ligand>
</feature>
<evidence type="ECO:0000256" key="1">
    <source>
        <dbReference type="ARBA" id="ARBA00022603"/>
    </source>
</evidence>
<dbReference type="PROSITE" id="PS51687">
    <property type="entry name" value="SAM_MT_RNA_M5U"/>
    <property type="match status" value="1"/>
</dbReference>
<dbReference type="EMBL" id="JNUP01000023">
    <property type="protein sequence ID" value="KGE73650.1"/>
    <property type="molecule type" value="Genomic_DNA"/>
</dbReference>
<dbReference type="InterPro" id="IPR012340">
    <property type="entry name" value="NA-bd_OB-fold"/>
</dbReference>
<keyword evidence="6" id="KW-1185">Reference proteome</keyword>
<comment type="caution">
    <text evidence="5">The sequence shown here is derived from an EMBL/GenBank/DDBJ whole genome shotgun (WGS) entry which is preliminary data.</text>
</comment>
<dbReference type="Gene3D" id="3.40.50.150">
    <property type="entry name" value="Vaccinia Virus protein VP39"/>
    <property type="match status" value="2"/>
</dbReference>
<evidence type="ECO:0000256" key="3">
    <source>
        <dbReference type="ARBA" id="ARBA00022691"/>
    </source>
</evidence>
<name>A0A098R0F7_9SPIO</name>
<dbReference type="RefSeq" id="WP_037545659.1">
    <property type="nucleotide sequence ID" value="NZ_JNUP01000023.1"/>
</dbReference>
<dbReference type="Proteomes" id="UP000029692">
    <property type="component" value="Unassembled WGS sequence"/>
</dbReference>
<evidence type="ECO:0000256" key="2">
    <source>
        <dbReference type="ARBA" id="ARBA00022679"/>
    </source>
</evidence>
<dbReference type="eggNOG" id="COG2265">
    <property type="taxonomic scope" value="Bacteria"/>
</dbReference>
<dbReference type="Pfam" id="PF05958">
    <property type="entry name" value="tRNA_U5-meth_tr"/>
    <property type="match status" value="1"/>
</dbReference>
<dbReference type="InterPro" id="IPR010280">
    <property type="entry name" value="U5_MeTrfase_fam"/>
</dbReference>
<dbReference type="OrthoDB" id="9804590at2"/>
<gene>
    <name evidence="5" type="ORF">DC28_03180</name>
</gene>
<evidence type="ECO:0000313" key="5">
    <source>
        <dbReference type="EMBL" id="KGE73650.1"/>
    </source>
</evidence>
<feature type="binding site" evidence="4">
    <location>
        <position position="348"/>
    </location>
    <ligand>
        <name>S-adenosyl-L-methionine</name>
        <dbReference type="ChEBI" id="CHEBI:59789"/>
    </ligand>
</feature>
<keyword evidence="3 4" id="KW-0949">S-adenosyl-L-methionine</keyword>
<dbReference type="InterPro" id="IPR029063">
    <property type="entry name" value="SAM-dependent_MTases_sf"/>
</dbReference>
<sequence>MKQQVTGTVEKIVAGGFGIIRTDQGVVFAQGVLPGESVEFSIESGSGGTKWARNILIQTPSPQREEGPRCDYFGVCGGCDLMHIQSRHQIGIKTAILRDSLLRVGKWPKEDLPEIQTWSGSAFRYRTRVQFHLVNGALGFRERGGKTVLPIKACEVASQEIQDRLEYHRQTGNGVIEFSENNPESEFLLQIVDSQAGGGCLEGLLHQNQPGKRSEESGAAALRTRGILAPRTGSVDILGRGLDADAAGFFQSNHQGLEAMLRVIQELLADREGISSALELYCGIGVIGTMLPESITDMLGVEIDTETVAMARGNLEPRGRVVRKSVKNFCLSPEGREALNRRDLLVADPSRRGLDKSLMNTLAEIQSPPPYALLVFCDPVSAARDIAGMRKLGYRIEHLQLFDFYPQTSHFETLAFLSRRQE</sequence>
<dbReference type="PANTHER" id="PTHR11061:SF30">
    <property type="entry name" value="TRNA (URACIL(54)-C(5))-METHYLTRANSFERASE"/>
    <property type="match status" value="1"/>
</dbReference>
<feature type="binding site" evidence="4">
    <location>
        <position position="302"/>
    </location>
    <ligand>
        <name>S-adenosyl-L-methionine</name>
        <dbReference type="ChEBI" id="CHEBI:59789"/>
    </ligand>
</feature>
<dbReference type="GO" id="GO:0032259">
    <property type="term" value="P:methylation"/>
    <property type="evidence" value="ECO:0007669"/>
    <property type="project" value="UniProtKB-KW"/>
</dbReference>
<protein>
    <recommendedName>
        <fullName evidence="7">TRAM domain-containing protein</fullName>
    </recommendedName>
</protein>
<dbReference type="GO" id="GO:0006396">
    <property type="term" value="P:RNA processing"/>
    <property type="evidence" value="ECO:0007669"/>
    <property type="project" value="InterPro"/>
</dbReference>
<reference evidence="5 6" key="1">
    <citation type="submission" date="2014-05" db="EMBL/GenBank/DDBJ databases">
        <title>De novo Genome Sequence of Spirocheata sp.</title>
        <authorList>
            <person name="Shivani Y."/>
            <person name="Subhash Y."/>
            <person name="Tushar L."/>
            <person name="Sasikala C."/>
            <person name="Ramana C.V."/>
        </authorList>
    </citation>
    <scope>NUCLEOTIDE SEQUENCE [LARGE SCALE GENOMIC DNA]</scope>
    <source>
        <strain evidence="5 6">JC230</strain>
    </source>
</reference>
<dbReference type="Gene3D" id="2.40.50.140">
    <property type="entry name" value="Nucleic acid-binding proteins"/>
    <property type="match status" value="1"/>
</dbReference>
<dbReference type="AlphaFoldDB" id="A0A098R0F7"/>
<dbReference type="SUPFAM" id="SSF50249">
    <property type="entry name" value="Nucleic acid-binding proteins"/>
    <property type="match status" value="1"/>
</dbReference>
<keyword evidence="1 4" id="KW-0489">Methyltransferase</keyword>
<evidence type="ECO:0008006" key="7">
    <source>
        <dbReference type="Google" id="ProtNLM"/>
    </source>
</evidence>
<proteinExistence type="inferred from homology"/>
<feature type="binding site" evidence="4">
    <location>
        <position position="251"/>
    </location>
    <ligand>
        <name>S-adenosyl-L-methionine</name>
        <dbReference type="ChEBI" id="CHEBI:59789"/>
    </ligand>
</feature>
<dbReference type="SUPFAM" id="SSF53335">
    <property type="entry name" value="S-adenosyl-L-methionine-dependent methyltransferases"/>
    <property type="match status" value="1"/>
</dbReference>
<evidence type="ECO:0000256" key="4">
    <source>
        <dbReference type="PROSITE-ProRule" id="PRU01024"/>
    </source>
</evidence>
<dbReference type="STRING" id="1480694.DC28_03180"/>
<organism evidence="5 6">
    <name type="scientific">Spirochaeta lutea</name>
    <dbReference type="NCBI Taxonomy" id="1480694"/>
    <lineage>
        <taxon>Bacteria</taxon>
        <taxon>Pseudomonadati</taxon>
        <taxon>Spirochaetota</taxon>
        <taxon>Spirochaetia</taxon>
        <taxon>Spirochaetales</taxon>
        <taxon>Spirochaetaceae</taxon>
        <taxon>Spirochaeta</taxon>
    </lineage>
</organism>
<dbReference type="GO" id="GO:0008173">
    <property type="term" value="F:RNA methyltransferase activity"/>
    <property type="evidence" value="ECO:0007669"/>
    <property type="project" value="InterPro"/>
</dbReference>
<evidence type="ECO:0000313" key="6">
    <source>
        <dbReference type="Proteomes" id="UP000029692"/>
    </source>
</evidence>
<comment type="similarity">
    <text evidence="4">Belongs to the class I-like SAM-binding methyltransferase superfamily. RNA M5U methyltransferase family.</text>
</comment>
<feature type="active site" description="Nucleophile" evidence="4">
    <location>
        <position position="377"/>
    </location>
</feature>